<dbReference type="Gene3D" id="2.60.120.650">
    <property type="entry name" value="Cupin"/>
    <property type="match status" value="1"/>
</dbReference>
<dbReference type="GeneID" id="28985246"/>
<name>A0A0J0XBU3_9TREE</name>
<dbReference type="SUPFAM" id="SSF51197">
    <property type="entry name" value="Clavaminate synthase-like"/>
    <property type="match status" value="1"/>
</dbReference>
<evidence type="ECO:0000313" key="3">
    <source>
        <dbReference type="Proteomes" id="UP000053611"/>
    </source>
</evidence>
<dbReference type="AlphaFoldDB" id="A0A0J0XBU3"/>
<dbReference type="PROSITE" id="PS51184">
    <property type="entry name" value="JMJC"/>
    <property type="match status" value="1"/>
</dbReference>
<evidence type="ECO:0000313" key="2">
    <source>
        <dbReference type="EMBL" id="KLT38530.1"/>
    </source>
</evidence>
<proteinExistence type="predicted"/>
<accession>A0A0J0XBU3</accession>
<dbReference type="STRING" id="879819.A0A0J0XBU3"/>
<keyword evidence="3" id="KW-1185">Reference proteome</keyword>
<reference evidence="2 3" key="1">
    <citation type="submission" date="2015-03" db="EMBL/GenBank/DDBJ databases">
        <title>Genomics and transcriptomics of the oil-accumulating basidiomycete yeast T. oleaginosus allow insights into substrate utilization and the diverse evolutionary trajectories of mating systems in fungi.</title>
        <authorList>
            <consortium name="DOE Joint Genome Institute"/>
            <person name="Kourist R."/>
            <person name="Kracht O."/>
            <person name="Bracharz F."/>
            <person name="Lipzen A."/>
            <person name="Nolan M."/>
            <person name="Ohm R."/>
            <person name="Grigoriev I."/>
            <person name="Sun S."/>
            <person name="Heitman J."/>
            <person name="Bruck T."/>
            <person name="Nowrousian M."/>
        </authorList>
    </citation>
    <scope>NUCLEOTIDE SEQUENCE [LARGE SCALE GENOMIC DNA]</scope>
    <source>
        <strain evidence="2 3">IBC0246</strain>
    </source>
</reference>
<dbReference type="InterPro" id="IPR041667">
    <property type="entry name" value="Cupin_8"/>
</dbReference>
<dbReference type="EMBL" id="KQ087299">
    <property type="protein sequence ID" value="KLT38530.1"/>
    <property type="molecule type" value="Genomic_DNA"/>
</dbReference>
<evidence type="ECO:0000259" key="1">
    <source>
        <dbReference type="PROSITE" id="PS51184"/>
    </source>
</evidence>
<dbReference type="RefSeq" id="XP_018275021.1">
    <property type="nucleotide sequence ID" value="XM_018424643.1"/>
</dbReference>
<dbReference type="InterPro" id="IPR003347">
    <property type="entry name" value="JmjC_dom"/>
</dbReference>
<feature type="domain" description="JmjC" evidence="1">
    <location>
        <begin position="97"/>
        <end position="258"/>
    </location>
</feature>
<dbReference type="Pfam" id="PF13621">
    <property type="entry name" value="Cupin_8"/>
    <property type="match status" value="1"/>
</dbReference>
<sequence length="258" mass="27892">MTAAALRAHVAAGGAPLRLPGLGWRVPWDATLTGLRHAVGEHTAVDVELAPRGRGYTDPRWERVTMGFGLFLDAFVLRSIPAADPAALPAGYLAQAPLLDLPGLREALPPLEHYRGPRGDVYGRTLWVGPRGSFTPFHRDPNVGLYSQIVGSKVFHLLPPHVEMARSAVRANTATVPVSVRRILEGAEVSGESEGEGEGEELEPQERIRFRALLEEAFTHDGACEVRLGPGDSVLIPPGWWHSAEGESIGVGVNAWFR</sequence>
<dbReference type="PANTHER" id="PTHR12461">
    <property type="entry name" value="HYPOXIA-INDUCIBLE FACTOR 1 ALPHA INHIBITOR-RELATED"/>
    <property type="match status" value="1"/>
</dbReference>
<dbReference type="OrthoDB" id="47172at2759"/>
<dbReference type="Proteomes" id="UP000053611">
    <property type="component" value="Unassembled WGS sequence"/>
</dbReference>
<organism evidence="2 3">
    <name type="scientific">Cutaneotrichosporon oleaginosum</name>
    <dbReference type="NCBI Taxonomy" id="879819"/>
    <lineage>
        <taxon>Eukaryota</taxon>
        <taxon>Fungi</taxon>
        <taxon>Dikarya</taxon>
        <taxon>Basidiomycota</taxon>
        <taxon>Agaricomycotina</taxon>
        <taxon>Tremellomycetes</taxon>
        <taxon>Trichosporonales</taxon>
        <taxon>Trichosporonaceae</taxon>
        <taxon>Cutaneotrichosporon</taxon>
    </lineage>
</organism>
<gene>
    <name evidence="2" type="ORF">CC85DRAFT_289449</name>
</gene>
<dbReference type="PANTHER" id="PTHR12461:SF105">
    <property type="entry name" value="HYPOXIA-INDUCIBLE FACTOR 1-ALPHA INHIBITOR"/>
    <property type="match status" value="1"/>
</dbReference>
<protein>
    <submittedName>
        <fullName evidence="2">Clavaminate synthase-like protein</fullName>
    </submittedName>
</protein>